<evidence type="ECO:0000259" key="10">
    <source>
        <dbReference type="PROSITE" id="PS51352"/>
    </source>
</evidence>
<dbReference type="Proteomes" id="UP000460298">
    <property type="component" value="Unassembled WGS sequence"/>
</dbReference>
<gene>
    <name evidence="11" type="primary">trxA</name>
    <name evidence="11" type="ORF">F9K24_14860</name>
</gene>
<dbReference type="InterPro" id="IPR005746">
    <property type="entry name" value="Thioredoxin"/>
</dbReference>
<evidence type="ECO:0000256" key="4">
    <source>
        <dbReference type="ARBA" id="ARBA00023157"/>
    </source>
</evidence>
<reference evidence="11 12" key="1">
    <citation type="submission" date="2019-10" db="EMBL/GenBank/DDBJ databases">
        <title>Extracellular Electron Transfer in a Candidatus Methanoperedens spp. Enrichment Culture.</title>
        <authorList>
            <person name="Berger S."/>
            <person name="Rangel Shaw D."/>
            <person name="Berben T."/>
            <person name="In 'T Zandt M."/>
            <person name="Frank J."/>
            <person name="Reimann J."/>
            <person name="Jetten M.S.M."/>
            <person name="Welte C.U."/>
        </authorList>
    </citation>
    <scope>NUCLEOTIDE SEQUENCE [LARGE SCALE GENOMIC DNA]</scope>
    <source>
        <strain evidence="11">SB12</strain>
    </source>
</reference>
<dbReference type="PIRSF" id="PIRSF000077">
    <property type="entry name" value="Thioredoxin"/>
    <property type="match status" value="1"/>
</dbReference>
<keyword evidence="2" id="KW-0813">Transport</keyword>
<dbReference type="PROSITE" id="PS51352">
    <property type="entry name" value="THIOREDOXIN_2"/>
    <property type="match status" value="1"/>
</dbReference>
<dbReference type="PRINTS" id="PR00421">
    <property type="entry name" value="THIOREDOXIN"/>
</dbReference>
<dbReference type="InterPro" id="IPR036249">
    <property type="entry name" value="Thioredoxin-like_sf"/>
</dbReference>
<dbReference type="PANTHER" id="PTHR45663">
    <property type="entry name" value="GEO12009P1"/>
    <property type="match status" value="1"/>
</dbReference>
<feature type="active site" description="Nucleophile" evidence="8">
    <location>
        <position position="33"/>
    </location>
</feature>
<dbReference type="EMBL" id="WBUI01000016">
    <property type="protein sequence ID" value="KAB2930971.1"/>
    <property type="molecule type" value="Genomic_DNA"/>
</dbReference>
<evidence type="ECO:0000313" key="11">
    <source>
        <dbReference type="EMBL" id="KAB2930971.1"/>
    </source>
</evidence>
<dbReference type="InterPro" id="IPR017937">
    <property type="entry name" value="Thioredoxin_CS"/>
</dbReference>
<feature type="site" description="Contributes to redox potential value" evidence="8">
    <location>
        <position position="31"/>
    </location>
</feature>
<dbReference type="SUPFAM" id="SSF52833">
    <property type="entry name" value="Thioredoxin-like"/>
    <property type="match status" value="1"/>
</dbReference>
<evidence type="ECO:0000256" key="8">
    <source>
        <dbReference type="PIRSR" id="PIRSR000077-1"/>
    </source>
</evidence>
<dbReference type="GO" id="GO:0015035">
    <property type="term" value="F:protein-disulfide reductase activity"/>
    <property type="evidence" value="ECO:0007669"/>
    <property type="project" value="UniProtKB-UniRule"/>
</dbReference>
<evidence type="ECO:0000256" key="6">
    <source>
        <dbReference type="NCBIfam" id="TIGR01068"/>
    </source>
</evidence>
<dbReference type="GO" id="GO:0005737">
    <property type="term" value="C:cytoplasm"/>
    <property type="evidence" value="ECO:0007669"/>
    <property type="project" value="TreeGrafter"/>
</dbReference>
<evidence type="ECO:0000256" key="2">
    <source>
        <dbReference type="ARBA" id="ARBA00022448"/>
    </source>
</evidence>
<protein>
    <recommendedName>
        <fullName evidence="6 7">Thioredoxin</fullName>
    </recommendedName>
</protein>
<keyword evidence="3" id="KW-0249">Electron transport</keyword>
<dbReference type="PROSITE" id="PS00194">
    <property type="entry name" value="THIOREDOXIN_1"/>
    <property type="match status" value="1"/>
</dbReference>
<dbReference type="NCBIfam" id="TIGR01068">
    <property type="entry name" value="thioredoxin"/>
    <property type="match status" value="1"/>
</dbReference>
<keyword evidence="5 9" id="KW-0676">Redox-active center</keyword>
<evidence type="ECO:0000256" key="7">
    <source>
        <dbReference type="PIRNR" id="PIRNR000077"/>
    </source>
</evidence>
<feature type="active site" description="Nucleophile" evidence="8">
    <location>
        <position position="30"/>
    </location>
</feature>
<dbReference type="PANTHER" id="PTHR45663:SF11">
    <property type="entry name" value="GEO12009P1"/>
    <property type="match status" value="1"/>
</dbReference>
<evidence type="ECO:0000256" key="3">
    <source>
        <dbReference type="ARBA" id="ARBA00022982"/>
    </source>
</evidence>
<sequence>MKDVLTLTDETFAAGTASGVVLVDFWATWCGPCRMQSAVIERVAPMMRGVQFCAINSDENPEVSTALGVSTLPTLMIYKDGKLVDRITGLLPEAQLRQRLEAQL</sequence>
<dbReference type="Gene3D" id="3.40.30.10">
    <property type="entry name" value="Glutaredoxin"/>
    <property type="match status" value="1"/>
</dbReference>
<dbReference type="Pfam" id="PF00085">
    <property type="entry name" value="Thioredoxin"/>
    <property type="match status" value="1"/>
</dbReference>
<name>A0A833M0J9_9LEPT</name>
<accession>A0A833M0J9</accession>
<proteinExistence type="inferred from homology"/>
<feature type="domain" description="Thioredoxin" evidence="10">
    <location>
        <begin position="1"/>
        <end position="104"/>
    </location>
</feature>
<dbReference type="AlphaFoldDB" id="A0A833M0J9"/>
<organism evidence="11 12">
    <name type="scientific">Leptonema illini</name>
    <dbReference type="NCBI Taxonomy" id="183"/>
    <lineage>
        <taxon>Bacteria</taxon>
        <taxon>Pseudomonadati</taxon>
        <taxon>Spirochaetota</taxon>
        <taxon>Spirochaetia</taxon>
        <taxon>Leptospirales</taxon>
        <taxon>Leptospiraceae</taxon>
        <taxon>Leptonema</taxon>
    </lineage>
</organism>
<feature type="disulfide bond" description="Redox-active" evidence="9">
    <location>
        <begin position="30"/>
        <end position="33"/>
    </location>
</feature>
<comment type="similarity">
    <text evidence="1 7">Belongs to the thioredoxin family.</text>
</comment>
<feature type="site" description="Contributes to redox potential value" evidence="8">
    <location>
        <position position="32"/>
    </location>
</feature>
<dbReference type="CDD" id="cd02947">
    <property type="entry name" value="TRX_family"/>
    <property type="match status" value="1"/>
</dbReference>
<keyword evidence="4 9" id="KW-1015">Disulfide bond</keyword>
<evidence type="ECO:0000256" key="1">
    <source>
        <dbReference type="ARBA" id="ARBA00008987"/>
    </source>
</evidence>
<feature type="site" description="Deprotonates C-terminal active site Cys" evidence="8">
    <location>
        <position position="24"/>
    </location>
</feature>
<comment type="caution">
    <text evidence="11">The sequence shown here is derived from an EMBL/GenBank/DDBJ whole genome shotgun (WGS) entry which is preliminary data.</text>
</comment>
<evidence type="ECO:0000313" key="12">
    <source>
        <dbReference type="Proteomes" id="UP000460298"/>
    </source>
</evidence>
<dbReference type="InterPro" id="IPR013766">
    <property type="entry name" value="Thioredoxin_domain"/>
</dbReference>
<evidence type="ECO:0000256" key="5">
    <source>
        <dbReference type="ARBA" id="ARBA00023284"/>
    </source>
</evidence>
<evidence type="ECO:0000256" key="9">
    <source>
        <dbReference type="PIRSR" id="PIRSR000077-4"/>
    </source>
</evidence>